<protein>
    <submittedName>
        <fullName evidence="1">DUF1697 domain-containing protein</fullName>
    </submittedName>
</protein>
<proteinExistence type="predicted"/>
<dbReference type="SUPFAM" id="SSF160379">
    <property type="entry name" value="SP0830-like"/>
    <property type="match status" value="1"/>
</dbReference>
<dbReference type="InterPro" id="IPR012545">
    <property type="entry name" value="DUF1697"/>
</dbReference>
<comment type="caution">
    <text evidence="1">The sequence shown here is derived from an EMBL/GenBank/DDBJ whole genome shotgun (WGS) entry which is preliminary data.</text>
</comment>
<name>A0ABV9WSB8_9ACTN</name>
<dbReference type="EMBL" id="JBHSJO010000001">
    <property type="protein sequence ID" value="MFC5014706.1"/>
    <property type="molecule type" value="Genomic_DNA"/>
</dbReference>
<reference evidence="2" key="1">
    <citation type="journal article" date="2019" name="Int. J. Syst. Evol. Microbiol.">
        <title>The Global Catalogue of Microorganisms (GCM) 10K type strain sequencing project: providing services to taxonomists for standard genome sequencing and annotation.</title>
        <authorList>
            <consortium name="The Broad Institute Genomics Platform"/>
            <consortium name="The Broad Institute Genome Sequencing Center for Infectious Disease"/>
            <person name="Wu L."/>
            <person name="Ma J."/>
        </authorList>
    </citation>
    <scope>NUCLEOTIDE SEQUENCE [LARGE SCALE GENOMIC DNA]</scope>
    <source>
        <strain evidence="2">CGMCC 4.1542</strain>
    </source>
</reference>
<keyword evidence="2" id="KW-1185">Reference proteome</keyword>
<evidence type="ECO:0000313" key="1">
    <source>
        <dbReference type="EMBL" id="MFC5014706.1"/>
    </source>
</evidence>
<dbReference type="PANTHER" id="PTHR36439:SF1">
    <property type="entry name" value="DUF1697 DOMAIN-CONTAINING PROTEIN"/>
    <property type="match status" value="1"/>
</dbReference>
<dbReference type="PIRSF" id="PIRSF008502">
    <property type="entry name" value="UCP008502"/>
    <property type="match status" value="1"/>
</dbReference>
<organism evidence="1 2">
    <name type="scientific">Streptomyces lienomycini</name>
    <dbReference type="NCBI Taxonomy" id="284035"/>
    <lineage>
        <taxon>Bacteria</taxon>
        <taxon>Bacillati</taxon>
        <taxon>Actinomycetota</taxon>
        <taxon>Actinomycetes</taxon>
        <taxon>Kitasatosporales</taxon>
        <taxon>Streptomycetaceae</taxon>
        <taxon>Streptomyces</taxon>
    </lineage>
</organism>
<dbReference type="Proteomes" id="UP001595855">
    <property type="component" value="Unassembled WGS sequence"/>
</dbReference>
<dbReference type="Pfam" id="PF08002">
    <property type="entry name" value="DUF1697"/>
    <property type="match status" value="1"/>
</dbReference>
<dbReference type="Gene3D" id="3.30.70.1280">
    <property type="entry name" value="SP0830-like domains"/>
    <property type="match status" value="1"/>
</dbReference>
<dbReference type="RefSeq" id="WP_271321071.1">
    <property type="nucleotide sequence ID" value="NZ_BAAATN010000001.1"/>
</dbReference>
<dbReference type="PANTHER" id="PTHR36439">
    <property type="entry name" value="BLL4334 PROTEIN"/>
    <property type="match status" value="1"/>
</dbReference>
<gene>
    <name evidence="1" type="ORF">ACFPRC_07425</name>
</gene>
<evidence type="ECO:0000313" key="2">
    <source>
        <dbReference type="Proteomes" id="UP001595855"/>
    </source>
</evidence>
<sequence>MLYLAFLRGLNVPGRSVRMDRLRGLFRDMGFDAVRSHIQSGNVFFETPEEDRSVLSRTIGTHLREALGYEVAVCLRTVPEMEELVALDPFKDVDVTDSTRCCVVFTTEPIDPALELPLLSPKKDMEIIGTTGYEAFVVWHLIKGRAPAAKGFQERHLGGDATTRFFHTVVDILAAAKKGAS</sequence>
<accession>A0ABV9WSB8</accession>